<gene>
    <name evidence="3" type="ORF">SCF082_LOCUS22575</name>
</gene>
<dbReference type="EMBL" id="CAXAMM010016224">
    <property type="protein sequence ID" value="CAK9038362.1"/>
    <property type="molecule type" value="Genomic_DNA"/>
</dbReference>
<protein>
    <submittedName>
        <fullName evidence="3">Ribosomal RNA large subunit methyltransferase Cfr</fullName>
    </submittedName>
</protein>
<reference evidence="3 4" key="1">
    <citation type="submission" date="2024-02" db="EMBL/GenBank/DDBJ databases">
        <authorList>
            <person name="Chen Y."/>
            <person name="Shah S."/>
            <person name="Dougan E. K."/>
            <person name="Thang M."/>
            <person name="Chan C."/>
        </authorList>
    </citation>
    <scope>NUCLEOTIDE SEQUENCE [LARGE SCALE GENOMIC DNA]</scope>
</reference>
<dbReference type="GO" id="GO:0008168">
    <property type="term" value="F:methyltransferase activity"/>
    <property type="evidence" value="ECO:0007669"/>
    <property type="project" value="UniProtKB-KW"/>
</dbReference>
<name>A0ABP0LJ86_9DINO</name>
<evidence type="ECO:0000313" key="4">
    <source>
        <dbReference type="Proteomes" id="UP001642464"/>
    </source>
</evidence>
<organism evidence="3 4">
    <name type="scientific">Durusdinium trenchii</name>
    <dbReference type="NCBI Taxonomy" id="1381693"/>
    <lineage>
        <taxon>Eukaryota</taxon>
        <taxon>Sar</taxon>
        <taxon>Alveolata</taxon>
        <taxon>Dinophyceae</taxon>
        <taxon>Suessiales</taxon>
        <taxon>Symbiodiniaceae</taxon>
        <taxon>Durusdinium</taxon>
    </lineage>
</organism>
<comment type="caution">
    <text evidence="3">The sequence shown here is derived from an EMBL/GenBank/DDBJ whole genome shotgun (WGS) entry which is preliminary data.</text>
</comment>
<keyword evidence="2" id="KW-0732">Signal</keyword>
<keyword evidence="4" id="KW-1185">Reference proteome</keyword>
<feature type="chain" id="PRO_5045981509" evidence="2">
    <location>
        <begin position="23"/>
        <end position="393"/>
    </location>
</feature>
<dbReference type="GO" id="GO:0032259">
    <property type="term" value="P:methylation"/>
    <property type="evidence" value="ECO:0007669"/>
    <property type="project" value="UniProtKB-KW"/>
</dbReference>
<feature type="signal peptide" evidence="2">
    <location>
        <begin position="1"/>
        <end position="22"/>
    </location>
</feature>
<evidence type="ECO:0000256" key="1">
    <source>
        <dbReference type="SAM" id="MobiDB-lite"/>
    </source>
</evidence>
<evidence type="ECO:0000256" key="2">
    <source>
        <dbReference type="SAM" id="SignalP"/>
    </source>
</evidence>
<evidence type="ECO:0000313" key="3">
    <source>
        <dbReference type="EMBL" id="CAK9038362.1"/>
    </source>
</evidence>
<feature type="region of interest" description="Disordered" evidence="1">
    <location>
        <begin position="33"/>
        <end position="55"/>
    </location>
</feature>
<dbReference type="Proteomes" id="UP001642464">
    <property type="component" value="Unassembled WGS sequence"/>
</dbReference>
<proteinExistence type="predicted"/>
<keyword evidence="3" id="KW-0808">Transferase</keyword>
<keyword evidence="3" id="KW-0489">Methyltransferase</keyword>
<accession>A0ABP0LJ86</accession>
<sequence length="393" mass="43388">MKNQASPIFWLACLACASTALATQRLRHMVSTSDQDVSHTRQTQVDVISPHRSPSGSFSGNALDLLSVTSALMGLARNTTDNVTNKELVGSMQDLVDEMQAHIHASLVPEQEYLNRIYGYFADCTGTLAEQQAAAGLQNSTVDEARSAHKVCRSQQAEAYEEWASCKKQTALEAADCSGWPALKATKVLDAGAACLQTTPGETYEQFLNRIKLYWTQELSKYEAMKALCSNSAEDPCAPEKAKLDRKTAECTVAQNNFERSFCDQAKQGNRAWHNYQECYRIANETYTQASTASIKLLSSKRLDLGASHRIECLLKVFQNSHNAQTALEECKAMDHSDVMARLRLAIKEAPPPMLPPLPSSLPGQSGFQEEEYNNINSTEMMACQLPFAVLVR</sequence>